<evidence type="ECO:0000259" key="2">
    <source>
        <dbReference type="Pfam" id="PF07589"/>
    </source>
</evidence>
<dbReference type="SUPFAM" id="SSF63825">
    <property type="entry name" value="YWTD domain"/>
    <property type="match status" value="1"/>
</dbReference>
<feature type="chain" id="PRO_5045541992" evidence="1">
    <location>
        <begin position="28"/>
        <end position="477"/>
    </location>
</feature>
<feature type="domain" description="Phytase-like" evidence="3">
    <location>
        <begin position="60"/>
        <end position="417"/>
    </location>
</feature>
<comment type="caution">
    <text evidence="4">The sequence shown here is derived from an EMBL/GenBank/DDBJ whole genome shotgun (WGS) entry which is preliminary data.</text>
</comment>
<organism evidence="4 5">
    <name type="scientific">Nitrosospira multiformis</name>
    <dbReference type="NCBI Taxonomy" id="1231"/>
    <lineage>
        <taxon>Bacteria</taxon>
        <taxon>Pseudomonadati</taxon>
        <taxon>Pseudomonadota</taxon>
        <taxon>Betaproteobacteria</taxon>
        <taxon>Nitrosomonadales</taxon>
        <taxon>Nitrosomonadaceae</taxon>
        <taxon>Nitrosospira</taxon>
    </lineage>
</organism>
<evidence type="ECO:0000313" key="4">
    <source>
        <dbReference type="EMBL" id="SDQ82116.1"/>
    </source>
</evidence>
<dbReference type="Gene3D" id="2.130.10.10">
    <property type="entry name" value="YVTN repeat-like/Quinoprotein amine dehydrogenase"/>
    <property type="match status" value="1"/>
</dbReference>
<dbReference type="EMBL" id="FNKY01000001">
    <property type="protein sequence ID" value="SDQ82116.1"/>
    <property type="molecule type" value="Genomic_DNA"/>
</dbReference>
<dbReference type="Pfam" id="PF13449">
    <property type="entry name" value="Phytase-like"/>
    <property type="match status" value="1"/>
</dbReference>
<sequence>MIDAHRNSKKILPALLASLLVAPAANATPILLGIGSFSSAASDMSGLNGSLENGIAANLLGGMGSGLAYAGNNTFLALPDRGPNALAYAGGSSVDNTTSFISRFNTISLSYSAGSGSLPLTVTTSLNNTTLLSSTTPLTYATGGAPALNTTAINYFSGRSDNFGPGNSLNPNNGRLDPEGIRVSNDGKSVFISDEYGPYVYQFDRQTGERMKSFVLPGNLAVANLNSQGALEISGNTSGRVANKGMEGLAISPDGTTLYGFMQSPLAQDGGDGGRANRIVKIDVASGATQEFAYDNQIGSKNFNSSEILAINNHEFLVLERDGKGLGDGSNAAIKQLWKVDLAGATDITGMSGEANLLANQGHPASSLFLDIRALLNANGITDANIPSKLEGVAFGDDVTVGANTFHTLVLANDNDFTSVAGDNKFFVIGFKDADLGGSVYLPQTVAAIPEPETYAMLLIGLGLVGAIARRRVISTN</sequence>
<proteinExistence type="predicted"/>
<gene>
    <name evidence="4" type="ORF">SAMN05216402_2426</name>
</gene>
<evidence type="ECO:0000259" key="3">
    <source>
        <dbReference type="Pfam" id="PF13449"/>
    </source>
</evidence>
<dbReference type="NCBIfam" id="NF038126">
    <property type="entry name" value="PEP_CTERM_FxDxF"/>
    <property type="match status" value="1"/>
</dbReference>
<dbReference type="NCBIfam" id="TIGR02595">
    <property type="entry name" value="PEP_CTERM"/>
    <property type="match status" value="1"/>
</dbReference>
<dbReference type="PANTHER" id="PTHR37957">
    <property type="entry name" value="BLR7070 PROTEIN"/>
    <property type="match status" value="1"/>
</dbReference>
<dbReference type="InterPro" id="IPR015943">
    <property type="entry name" value="WD40/YVTN_repeat-like_dom_sf"/>
</dbReference>
<protein>
    <submittedName>
        <fullName evidence="4">PEP-CTERM protein-sorting domain-containing protein</fullName>
    </submittedName>
</protein>
<evidence type="ECO:0000256" key="1">
    <source>
        <dbReference type="SAM" id="SignalP"/>
    </source>
</evidence>
<dbReference type="InterPro" id="IPR013424">
    <property type="entry name" value="Ice-binding_C"/>
</dbReference>
<dbReference type="InterPro" id="IPR027372">
    <property type="entry name" value="Phytase-like_dom"/>
</dbReference>
<reference evidence="4 5" key="1">
    <citation type="submission" date="2016-10" db="EMBL/GenBank/DDBJ databases">
        <authorList>
            <person name="Varghese N."/>
            <person name="Submissions S."/>
        </authorList>
    </citation>
    <scope>NUCLEOTIDE SEQUENCE [LARGE SCALE GENOMIC DNA]</scope>
    <source>
        <strain evidence="4 5">Nl1</strain>
    </source>
</reference>
<feature type="domain" description="Ice-binding protein C-terminal" evidence="2">
    <location>
        <begin position="448"/>
        <end position="472"/>
    </location>
</feature>
<name>A0ABY0TJ57_9PROT</name>
<accession>A0ABY0TJ57</accession>
<dbReference type="PANTHER" id="PTHR37957:SF1">
    <property type="entry name" value="PHYTASE-LIKE DOMAIN-CONTAINING PROTEIN"/>
    <property type="match status" value="1"/>
</dbReference>
<feature type="signal peptide" evidence="1">
    <location>
        <begin position="1"/>
        <end position="27"/>
    </location>
</feature>
<dbReference type="Pfam" id="PF07589">
    <property type="entry name" value="PEP-CTERM"/>
    <property type="match status" value="1"/>
</dbReference>
<keyword evidence="5" id="KW-1185">Reference proteome</keyword>
<dbReference type="Proteomes" id="UP000183471">
    <property type="component" value="Unassembled WGS sequence"/>
</dbReference>
<keyword evidence="1" id="KW-0732">Signal</keyword>
<evidence type="ECO:0000313" key="5">
    <source>
        <dbReference type="Proteomes" id="UP000183471"/>
    </source>
</evidence>